<organism evidence="3 4">
    <name type="scientific">Planifilum fimeticola</name>
    <dbReference type="NCBI Taxonomy" id="201975"/>
    <lineage>
        <taxon>Bacteria</taxon>
        <taxon>Bacillati</taxon>
        <taxon>Bacillota</taxon>
        <taxon>Bacilli</taxon>
        <taxon>Bacillales</taxon>
        <taxon>Thermoactinomycetaceae</taxon>
        <taxon>Planifilum</taxon>
    </lineage>
</organism>
<dbReference type="Proteomes" id="UP000237797">
    <property type="component" value="Unassembled WGS sequence"/>
</dbReference>
<dbReference type="Pfam" id="PF00561">
    <property type="entry name" value="Abhydrolase_1"/>
    <property type="match status" value="1"/>
</dbReference>
<gene>
    <name evidence="3" type="ORF">CLV97_1123</name>
</gene>
<dbReference type="Gene3D" id="3.40.50.1820">
    <property type="entry name" value="alpha/beta hydrolase"/>
    <property type="match status" value="1"/>
</dbReference>
<reference evidence="3 4" key="1">
    <citation type="submission" date="2018-03" db="EMBL/GenBank/DDBJ databases">
        <title>Genomic Encyclopedia of Archaeal and Bacterial Type Strains, Phase II (KMG-II): from individual species to whole genera.</title>
        <authorList>
            <person name="Goeker M."/>
        </authorList>
    </citation>
    <scope>NUCLEOTIDE SEQUENCE [LARGE SCALE GENOMIC DNA]</scope>
    <source>
        <strain evidence="3 4">DSM 44946</strain>
    </source>
</reference>
<dbReference type="RefSeq" id="WP_106345144.1">
    <property type="nucleotide sequence ID" value="NZ_PVNE01000012.1"/>
</dbReference>
<accession>A0A2T0LEH2</accession>
<dbReference type="SUPFAM" id="SSF53474">
    <property type="entry name" value="alpha/beta-Hydrolases"/>
    <property type="match status" value="1"/>
</dbReference>
<feature type="chain" id="PRO_5039099260" evidence="1">
    <location>
        <begin position="28"/>
        <end position="286"/>
    </location>
</feature>
<proteinExistence type="predicted"/>
<evidence type="ECO:0000313" key="4">
    <source>
        <dbReference type="Proteomes" id="UP000237797"/>
    </source>
</evidence>
<dbReference type="InterPro" id="IPR000073">
    <property type="entry name" value="AB_hydrolase_1"/>
</dbReference>
<keyword evidence="4" id="KW-1185">Reference proteome</keyword>
<comment type="caution">
    <text evidence="3">The sequence shown here is derived from an EMBL/GenBank/DDBJ whole genome shotgun (WGS) entry which is preliminary data.</text>
</comment>
<feature type="domain" description="AB hydrolase-1" evidence="2">
    <location>
        <begin position="102"/>
        <end position="193"/>
    </location>
</feature>
<dbReference type="EMBL" id="PVNE01000012">
    <property type="protein sequence ID" value="PRX40528.1"/>
    <property type="molecule type" value="Genomic_DNA"/>
</dbReference>
<keyword evidence="3" id="KW-0378">Hydrolase</keyword>
<name>A0A2T0LEH2_9BACL</name>
<evidence type="ECO:0000256" key="1">
    <source>
        <dbReference type="SAM" id="SignalP"/>
    </source>
</evidence>
<sequence>MVKVKGVRVRLLAIVSLLFLCVLPGNADASEKRFDLVLVHGLTNIHRWSDGFLRVLVNEWGSGNVYVIYTNESMQVNKRAIDGKTVTFIGKNDFTAGDDSVEDQARMMAEKIEVLQRDHGLSPQFNIIAHSMGGLVSRQYVYDHPHTVAGLVTLGTSHHGSPLATDFDWASFFLGAGAAMDNLRPEWVEDFNRRCPVKNAPFYGGGKMYTIRGDSDGKIWEWGVMGEIYLGWHTLHKKHGTDSDGLVPRESAVIDGAEHIADFPDYHHLDLVTREEVAKKAAEVLP</sequence>
<dbReference type="OrthoDB" id="9765872at2"/>
<keyword evidence="1" id="KW-0732">Signal</keyword>
<evidence type="ECO:0000313" key="3">
    <source>
        <dbReference type="EMBL" id="PRX40528.1"/>
    </source>
</evidence>
<dbReference type="GO" id="GO:0016787">
    <property type="term" value="F:hydrolase activity"/>
    <property type="evidence" value="ECO:0007669"/>
    <property type="project" value="UniProtKB-KW"/>
</dbReference>
<protein>
    <submittedName>
        <fullName evidence="3">Alpha/beta hydrolase family protein</fullName>
    </submittedName>
</protein>
<dbReference type="AlphaFoldDB" id="A0A2T0LEH2"/>
<dbReference type="InterPro" id="IPR029058">
    <property type="entry name" value="AB_hydrolase_fold"/>
</dbReference>
<evidence type="ECO:0000259" key="2">
    <source>
        <dbReference type="Pfam" id="PF00561"/>
    </source>
</evidence>
<feature type="signal peptide" evidence="1">
    <location>
        <begin position="1"/>
        <end position="27"/>
    </location>
</feature>